<dbReference type="Gene3D" id="1.50.10.100">
    <property type="entry name" value="Chondroitin AC/alginate lyase"/>
    <property type="match status" value="1"/>
</dbReference>
<dbReference type="GO" id="GO:0016829">
    <property type="term" value="F:lyase activity"/>
    <property type="evidence" value="ECO:0007669"/>
    <property type="project" value="UniProtKB-KW"/>
</dbReference>
<evidence type="ECO:0000256" key="4">
    <source>
        <dbReference type="ARBA" id="ARBA00023239"/>
    </source>
</evidence>
<dbReference type="EMBL" id="UINC01012221">
    <property type="protein sequence ID" value="SVA53486.1"/>
    <property type="molecule type" value="Genomic_DNA"/>
</dbReference>
<dbReference type="GO" id="GO:0042597">
    <property type="term" value="C:periplasmic space"/>
    <property type="evidence" value="ECO:0007669"/>
    <property type="project" value="UniProtKB-SubCell"/>
</dbReference>
<dbReference type="PANTHER" id="PTHR39210">
    <property type="entry name" value="HEPARIN-SULFATE LYASE"/>
    <property type="match status" value="1"/>
</dbReference>
<reference evidence="6" key="1">
    <citation type="submission" date="2018-05" db="EMBL/GenBank/DDBJ databases">
        <authorList>
            <person name="Lanie J.A."/>
            <person name="Ng W.-L."/>
            <person name="Kazmierczak K.M."/>
            <person name="Andrzejewski T.M."/>
            <person name="Davidsen T.M."/>
            <person name="Wayne K.J."/>
            <person name="Tettelin H."/>
            <person name="Glass J.I."/>
            <person name="Rusch D."/>
            <person name="Podicherti R."/>
            <person name="Tsui H.-C.T."/>
            <person name="Winkler M.E."/>
        </authorList>
    </citation>
    <scope>NUCLEOTIDE SEQUENCE</scope>
</reference>
<dbReference type="AlphaFoldDB" id="A0A381WLU3"/>
<keyword evidence="4" id="KW-0456">Lyase</keyword>
<keyword evidence="3" id="KW-0574">Periplasm</keyword>
<evidence type="ECO:0000313" key="6">
    <source>
        <dbReference type="EMBL" id="SVA53486.1"/>
    </source>
</evidence>
<dbReference type="Pfam" id="PF07940">
    <property type="entry name" value="Hepar_II_III_C"/>
    <property type="match status" value="1"/>
</dbReference>
<feature type="domain" description="Heparinase II/III-like C-terminal" evidence="5">
    <location>
        <begin position="213"/>
        <end position="430"/>
    </location>
</feature>
<dbReference type="Gene3D" id="2.70.98.70">
    <property type="match status" value="1"/>
</dbReference>
<accession>A0A381WLU3</accession>
<evidence type="ECO:0000256" key="3">
    <source>
        <dbReference type="ARBA" id="ARBA00022764"/>
    </source>
</evidence>
<sequence>MGGTECVLIAKKQIINWYNKRYSKNTFVWNDIFTSKRLINLIYNYDFYAISSTNNEKILFSKIILEHFIILDLLNKFRVLKKNISIEMIKILLLFKLIHKKNISNIIYLLKEQMRTQIDKNGFHKSNNPSYQAEFINNLHEIKNIFLFFEIKVPDSIQYQIFNMTSVLGNLIHKDNSIALFNGSNSANYNNIIKIINLTKDIKLKNLENIKNGIAVYSKNKFKIFFDVVKPSNKEINQNLHASTLSFELSYDNEKIITNCGSIEKRFVKRPDYFRYSAAHSTIVVANTNISELVEKKSYKRIPRNIIFENSENEDSLIWTGSHDGYIKNFNKIIKRKIKIYKKFNKIEGEDTIITTKLHNKKILYNVRFHLTPNCSCLLTNNSKNVLIKTKGGQSWIFTSKTNLTLEDSIYIKDGKKIEQTKQIVISNYSDASKQKQFWSITKT</sequence>
<dbReference type="InterPro" id="IPR012480">
    <property type="entry name" value="Hepar_II_III_C"/>
</dbReference>
<dbReference type="PANTHER" id="PTHR39210:SF1">
    <property type="entry name" value="HEPARIN-SULFATE LYASE"/>
    <property type="match status" value="1"/>
</dbReference>
<dbReference type="InterPro" id="IPR008929">
    <property type="entry name" value="Chondroitin_lyas"/>
</dbReference>
<keyword evidence="2" id="KW-0732">Signal</keyword>
<evidence type="ECO:0000256" key="1">
    <source>
        <dbReference type="ARBA" id="ARBA00004418"/>
    </source>
</evidence>
<evidence type="ECO:0000256" key="2">
    <source>
        <dbReference type="ARBA" id="ARBA00022729"/>
    </source>
</evidence>
<protein>
    <recommendedName>
        <fullName evidence="5">Heparinase II/III-like C-terminal domain-containing protein</fullName>
    </recommendedName>
</protein>
<evidence type="ECO:0000259" key="5">
    <source>
        <dbReference type="Pfam" id="PF07940"/>
    </source>
</evidence>
<organism evidence="6">
    <name type="scientific">marine metagenome</name>
    <dbReference type="NCBI Taxonomy" id="408172"/>
    <lineage>
        <taxon>unclassified sequences</taxon>
        <taxon>metagenomes</taxon>
        <taxon>ecological metagenomes</taxon>
    </lineage>
</organism>
<proteinExistence type="predicted"/>
<name>A0A381WLU3_9ZZZZ</name>
<gene>
    <name evidence="6" type="ORF">METZ01_LOCUS106340</name>
</gene>
<comment type="subcellular location">
    <subcellularLocation>
        <location evidence="1">Periplasm</location>
    </subcellularLocation>
</comment>